<evidence type="ECO:0000256" key="11">
    <source>
        <dbReference type="SAM" id="Phobius"/>
    </source>
</evidence>
<feature type="domain" description="CBS" evidence="12">
    <location>
        <begin position="527"/>
        <end position="583"/>
    </location>
</feature>
<dbReference type="Pfam" id="PF00654">
    <property type="entry name" value="Voltage_CLC"/>
    <property type="match status" value="1"/>
</dbReference>
<dbReference type="EMBL" id="MWQY01000015">
    <property type="protein sequence ID" value="ORC34117.1"/>
    <property type="molecule type" value="Genomic_DNA"/>
</dbReference>
<feature type="transmembrane region" description="Helical" evidence="11">
    <location>
        <begin position="384"/>
        <end position="406"/>
    </location>
</feature>
<keyword evidence="8" id="KW-0868">Chloride</keyword>
<dbReference type="InterPro" id="IPR046342">
    <property type="entry name" value="CBS_dom_sf"/>
</dbReference>
<evidence type="ECO:0000256" key="5">
    <source>
        <dbReference type="ARBA" id="ARBA00023065"/>
    </source>
</evidence>
<evidence type="ECO:0000256" key="1">
    <source>
        <dbReference type="ARBA" id="ARBA00004141"/>
    </source>
</evidence>
<dbReference type="GO" id="GO:0005254">
    <property type="term" value="F:chloride channel activity"/>
    <property type="evidence" value="ECO:0007669"/>
    <property type="project" value="UniProtKB-KW"/>
</dbReference>
<feature type="transmembrane region" description="Helical" evidence="11">
    <location>
        <begin position="244"/>
        <end position="264"/>
    </location>
</feature>
<protein>
    <recommendedName>
        <fullName evidence="12">CBS domain-containing protein</fullName>
    </recommendedName>
</protein>
<feature type="transmembrane region" description="Helical" evidence="11">
    <location>
        <begin position="284"/>
        <end position="311"/>
    </location>
</feature>
<evidence type="ECO:0000256" key="8">
    <source>
        <dbReference type="ARBA" id="ARBA00023214"/>
    </source>
</evidence>
<dbReference type="GO" id="GO:0034707">
    <property type="term" value="C:chloride channel complex"/>
    <property type="evidence" value="ECO:0007669"/>
    <property type="project" value="UniProtKB-KW"/>
</dbReference>
<organism evidence="13 14">
    <name type="scientific">Marispirochaeta aestuarii</name>
    <dbReference type="NCBI Taxonomy" id="1963862"/>
    <lineage>
        <taxon>Bacteria</taxon>
        <taxon>Pseudomonadati</taxon>
        <taxon>Spirochaetota</taxon>
        <taxon>Spirochaetia</taxon>
        <taxon>Spirochaetales</taxon>
        <taxon>Spirochaetaceae</taxon>
        <taxon>Marispirochaeta</taxon>
    </lineage>
</organism>
<keyword evidence="9" id="KW-0407">Ion channel</keyword>
<dbReference type="Proteomes" id="UP000192343">
    <property type="component" value="Unassembled WGS sequence"/>
</dbReference>
<evidence type="ECO:0000256" key="6">
    <source>
        <dbReference type="ARBA" id="ARBA00023136"/>
    </source>
</evidence>
<gene>
    <name evidence="13" type="ORF">B4O97_13625</name>
</gene>
<dbReference type="InterPro" id="IPR050368">
    <property type="entry name" value="ClC-type_chloride_channel"/>
</dbReference>
<keyword evidence="6 11" id="KW-0472">Membrane</keyword>
<dbReference type="RefSeq" id="WP_083051625.1">
    <property type="nucleotide sequence ID" value="NZ_MWQY01000015.1"/>
</dbReference>
<proteinExistence type="predicted"/>
<keyword evidence="10" id="KW-0129">CBS domain</keyword>
<dbReference type="PANTHER" id="PTHR43427">
    <property type="entry name" value="CHLORIDE CHANNEL PROTEIN CLC-E"/>
    <property type="match status" value="1"/>
</dbReference>
<accession>A0A1Y1RX38</accession>
<dbReference type="Gene3D" id="1.10.3080.10">
    <property type="entry name" value="Clc chloride channel"/>
    <property type="match status" value="1"/>
</dbReference>
<dbReference type="AlphaFoldDB" id="A0A1Y1RX38"/>
<dbReference type="PROSITE" id="PS51371">
    <property type="entry name" value="CBS"/>
    <property type="match status" value="2"/>
</dbReference>
<dbReference type="InterPro" id="IPR014743">
    <property type="entry name" value="Cl-channel_core"/>
</dbReference>
<evidence type="ECO:0000256" key="2">
    <source>
        <dbReference type="ARBA" id="ARBA00022448"/>
    </source>
</evidence>
<dbReference type="SMART" id="SM00116">
    <property type="entry name" value="CBS"/>
    <property type="match status" value="2"/>
</dbReference>
<keyword evidence="7" id="KW-0869">Chloride channel</keyword>
<evidence type="ECO:0000313" key="14">
    <source>
        <dbReference type="Proteomes" id="UP000192343"/>
    </source>
</evidence>
<comment type="subcellular location">
    <subcellularLocation>
        <location evidence="1">Membrane</location>
        <topology evidence="1">Multi-pass membrane protein</topology>
    </subcellularLocation>
</comment>
<dbReference type="InterPro" id="IPR000644">
    <property type="entry name" value="CBS_dom"/>
</dbReference>
<evidence type="ECO:0000256" key="4">
    <source>
        <dbReference type="ARBA" id="ARBA00022989"/>
    </source>
</evidence>
<comment type="caution">
    <text evidence="13">The sequence shown here is derived from an EMBL/GenBank/DDBJ whole genome shotgun (WGS) entry which is preliminary data.</text>
</comment>
<dbReference type="PRINTS" id="PR00762">
    <property type="entry name" value="CLCHANNEL"/>
</dbReference>
<feature type="transmembrane region" description="Helical" evidence="11">
    <location>
        <begin position="412"/>
        <end position="433"/>
    </location>
</feature>
<feature type="domain" description="CBS" evidence="12">
    <location>
        <begin position="467"/>
        <end position="522"/>
    </location>
</feature>
<sequence>MSNARIPVSLSEENYHLNKTIYVSLLSVLVGIVAGFGAIGFRYLIGFFHNLFFHGTLSFIYDSEVPFVSRWGFLVVLVPAAGIALANWITEKWAPEAKGHGVPEVMVAVMEHRGVIRPVVALIKSLASAISIGAGGSVGREGPIVQIGASFGSTLGQVLKLSPREVIILVGAGVAGSIGATFNAPIGGIIFAIELILPEYSIMTIMPLVISSTIATHISLLILGNSPAFTLPMYQFVSSYELSFYLVLGILAGFVSIGFIAVLYRTEDFFDELPLNSTVKALAGGFLVGLIGYVLFLLFGEYYVFGVGYAFLTEVLANSVPVVLLLAALLVAKIAANALTLAAGGSGGIFAPSLFLGAAVGGAVGLTVNSLFPELTASPSAYAIVGMAAVVAGTTGASLTAVIMIFEMTRNYEIMLPLMLSVVVAHFITAKFYRETIYTKKLTRRGIKIQLDKRIPIFRTVRLGDIMKTSFVSCSPLSRVGEVSRMMHEKAIGLLPVLDGQNVVGTVSYEELFRSGCRKEETIEKLFTPKDITVDRNSDLYDALNRMKKERTNLLVVTDSSGAAGFVTRNMIISSYLAKREAL</sequence>
<reference evidence="13 14" key="1">
    <citation type="submission" date="2017-03" db="EMBL/GenBank/DDBJ databases">
        <title>Draft Genome sequence of Marispirochaeta sp. strain JC444.</title>
        <authorList>
            <person name="Shivani Y."/>
            <person name="Subhash Y."/>
            <person name="Sasikala C."/>
            <person name="Ramana C."/>
        </authorList>
    </citation>
    <scope>NUCLEOTIDE SEQUENCE [LARGE SCALE GENOMIC DNA]</scope>
    <source>
        <strain evidence="13 14">JC444</strain>
    </source>
</reference>
<keyword evidence="5" id="KW-0406">Ion transport</keyword>
<feature type="transmembrane region" description="Helical" evidence="11">
    <location>
        <begin position="166"/>
        <end position="193"/>
    </location>
</feature>
<evidence type="ECO:0000256" key="9">
    <source>
        <dbReference type="ARBA" id="ARBA00023303"/>
    </source>
</evidence>
<dbReference type="STRING" id="1963862.B4O97_13625"/>
<feature type="transmembrane region" description="Helical" evidence="11">
    <location>
        <begin position="349"/>
        <end position="372"/>
    </location>
</feature>
<evidence type="ECO:0000256" key="3">
    <source>
        <dbReference type="ARBA" id="ARBA00022692"/>
    </source>
</evidence>
<dbReference type="SUPFAM" id="SSF81340">
    <property type="entry name" value="Clc chloride channel"/>
    <property type="match status" value="1"/>
</dbReference>
<dbReference type="PANTHER" id="PTHR43427:SF6">
    <property type="entry name" value="CHLORIDE CHANNEL PROTEIN CLC-E"/>
    <property type="match status" value="1"/>
</dbReference>
<name>A0A1Y1RX38_9SPIO</name>
<dbReference type="SUPFAM" id="SSF54631">
    <property type="entry name" value="CBS-domain pair"/>
    <property type="match status" value="1"/>
</dbReference>
<evidence type="ECO:0000313" key="13">
    <source>
        <dbReference type="EMBL" id="ORC34117.1"/>
    </source>
</evidence>
<dbReference type="CDD" id="cd02205">
    <property type="entry name" value="CBS_pair_SF"/>
    <property type="match status" value="1"/>
</dbReference>
<keyword evidence="4 11" id="KW-1133">Transmembrane helix</keyword>
<keyword evidence="2" id="KW-0813">Transport</keyword>
<dbReference type="Pfam" id="PF00571">
    <property type="entry name" value="CBS"/>
    <property type="match status" value="2"/>
</dbReference>
<evidence type="ECO:0000256" key="7">
    <source>
        <dbReference type="ARBA" id="ARBA00023173"/>
    </source>
</evidence>
<keyword evidence="3 11" id="KW-0812">Transmembrane</keyword>
<keyword evidence="14" id="KW-1185">Reference proteome</keyword>
<evidence type="ECO:0000259" key="12">
    <source>
        <dbReference type="PROSITE" id="PS51371"/>
    </source>
</evidence>
<dbReference type="CDD" id="cd00400">
    <property type="entry name" value="Voltage_gated_ClC"/>
    <property type="match status" value="1"/>
</dbReference>
<dbReference type="Gene3D" id="3.10.580.10">
    <property type="entry name" value="CBS-domain"/>
    <property type="match status" value="1"/>
</dbReference>
<dbReference type="InterPro" id="IPR001807">
    <property type="entry name" value="ClC"/>
</dbReference>
<evidence type="ECO:0000256" key="10">
    <source>
        <dbReference type="PROSITE-ProRule" id="PRU00703"/>
    </source>
</evidence>
<feature type="transmembrane region" description="Helical" evidence="11">
    <location>
        <begin position="68"/>
        <end position="89"/>
    </location>
</feature>
<feature type="transmembrane region" description="Helical" evidence="11">
    <location>
        <begin position="205"/>
        <end position="223"/>
    </location>
</feature>
<dbReference type="OrthoDB" id="9812438at2"/>
<feature type="transmembrane region" description="Helical" evidence="11">
    <location>
        <begin position="21"/>
        <end position="48"/>
    </location>
</feature>